<organism evidence="2 3">
    <name type="scientific">Salmonella enterica subsp. arizonae</name>
    <dbReference type="NCBI Taxonomy" id="59203"/>
    <lineage>
        <taxon>Bacteria</taxon>
        <taxon>Pseudomonadati</taxon>
        <taxon>Pseudomonadota</taxon>
        <taxon>Gammaproteobacteria</taxon>
        <taxon>Enterobacterales</taxon>
        <taxon>Enterobacteriaceae</taxon>
        <taxon>Salmonella</taxon>
    </lineage>
</organism>
<name>A0A379TKC6_SALER</name>
<evidence type="ECO:0000259" key="1">
    <source>
        <dbReference type="Pfam" id="PF03797"/>
    </source>
</evidence>
<dbReference type="InterPro" id="IPR005546">
    <property type="entry name" value="Autotransporte_beta"/>
</dbReference>
<sequence length="82" mass="8978">MGGELQPWLKISVRQELADNNQVTINNRDRFNNDLSGMRGVFQTGVHAKITDNLTGHLSAGYGDGAGVQSPWRATVGMSWSF</sequence>
<evidence type="ECO:0000313" key="3">
    <source>
        <dbReference type="Proteomes" id="UP000255443"/>
    </source>
</evidence>
<proteinExistence type="predicted"/>
<dbReference type="GO" id="GO:0019867">
    <property type="term" value="C:outer membrane"/>
    <property type="evidence" value="ECO:0007669"/>
    <property type="project" value="InterPro"/>
</dbReference>
<dbReference type="NCBIfam" id="TIGR01414">
    <property type="entry name" value="autotrans_barl"/>
    <property type="match status" value="1"/>
</dbReference>
<accession>A0A379TKC6</accession>
<dbReference type="AlphaFoldDB" id="A0A379TKC6"/>
<dbReference type="Gene3D" id="2.40.128.130">
    <property type="entry name" value="Autotransporter beta-domain"/>
    <property type="match status" value="1"/>
</dbReference>
<dbReference type="EMBL" id="UGXC01000003">
    <property type="protein sequence ID" value="SUG51068.1"/>
    <property type="molecule type" value="Genomic_DNA"/>
</dbReference>
<dbReference type="SUPFAM" id="SSF103515">
    <property type="entry name" value="Autotransporter"/>
    <property type="match status" value="1"/>
</dbReference>
<evidence type="ECO:0000313" key="2">
    <source>
        <dbReference type="EMBL" id="SUG51068.1"/>
    </source>
</evidence>
<dbReference type="InterPro" id="IPR006315">
    <property type="entry name" value="OM_autotransptr_brl_dom"/>
</dbReference>
<reference evidence="2 3" key="1">
    <citation type="submission" date="2018-06" db="EMBL/GenBank/DDBJ databases">
        <authorList>
            <consortium name="Pathogen Informatics"/>
            <person name="Doyle S."/>
        </authorList>
    </citation>
    <scope>NUCLEOTIDE SEQUENCE [LARGE SCALE GENOMIC DNA]</scope>
    <source>
        <strain evidence="2 3">NCTC7303</strain>
    </source>
</reference>
<dbReference type="InterPro" id="IPR036709">
    <property type="entry name" value="Autotransporte_beta_dom_sf"/>
</dbReference>
<dbReference type="Proteomes" id="UP000255443">
    <property type="component" value="Unassembled WGS sequence"/>
</dbReference>
<protein>
    <submittedName>
        <fullName evidence="2">Adhesin/invasin TibA autotransporter</fullName>
    </submittedName>
</protein>
<gene>
    <name evidence="2" type="primary">tibA_1</name>
    <name evidence="2" type="ORF">NCTC7303_03389</name>
</gene>
<dbReference type="Pfam" id="PF03797">
    <property type="entry name" value="Autotransporter"/>
    <property type="match status" value="1"/>
</dbReference>
<feature type="domain" description="Autotransporter" evidence="1">
    <location>
        <begin position="3"/>
        <end position="60"/>
    </location>
</feature>